<dbReference type="AlphaFoldDB" id="A0AAV4LXE8"/>
<evidence type="ECO:0000313" key="2">
    <source>
        <dbReference type="EMBL" id="GIX64658.1"/>
    </source>
</evidence>
<organism evidence="2 3">
    <name type="scientific">Babesia caballi</name>
    <dbReference type="NCBI Taxonomy" id="5871"/>
    <lineage>
        <taxon>Eukaryota</taxon>
        <taxon>Sar</taxon>
        <taxon>Alveolata</taxon>
        <taxon>Apicomplexa</taxon>
        <taxon>Aconoidasida</taxon>
        <taxon>Piroplasmida</taxon>
        <taxon>Babesiidae</taxon>
        <taxon>Babesia</taxon>
    </lineage>
</organism>
<protein>
    <submittedName>
        <fullName evidence="2">Aldehyde dehydrogenase family protein</fullName>
    </submittedName>
</protein>
<accession>A0AAV4LXE8</accession>
<feature type="region of interest" description="Disordered" evidence="1">
    <location>
        <begin position="475"/>
        <end position="535"/>
    </location>
</feature>
<dbReference type="GeneID" id="94196139"/>
<dbReference type="EMBL" id="BPLF01000003">
    <property type="protein sequence ID" value="GIX64658.1"/>
    <property type="molecule type" value="Genomic_DNA"/>
</dbReference>
<feature type="compositionally biased region" description="Basic and acidic residues" evidence="1">
    <location>
        <begin position="491"/>
        <end position="509"/>
    </location>
</feature>
<comment type="caution">
    <text evidence="2">The sequence shown here is derived from an EMBL/GenBank/DDBJ whole genome shotgun (WGS) entry which is preliminary data.</text>
</comment>
<keyword evidence="3" id="KW-1185">Reference proteome</keyword>
<dbReference type="RefSeq" id="XP_067716727.1">
    <property type="nucleotide sequence ID" value="XM_067860626.1"/>
</dbReference>
<sequence length="604" mass="62962">MFSVSPRWALPGPFVVSARVVESCRGGNTQWGTYLEAGEALVDANGPNVSRHRGVGAALVGASLAGSERLYVRVTVGRSLQNEAGENAVAGSAAHNLVLGRGAERAGVLDNVQTQGVAAQRPQGGRRLRPGVVDAIRAVGGAKVHREGALAVVLLQNEAEKNPGVVGAVEGDGVRAAAVHDLRKSGVYHGLHAEVHAVVLLHLPGEGAAELDVEVHGAKVSLPVRGAEEGVERRDGHPYGHGEDGNGRAPLQERLRSDVLAHVDAAQDAEAQVARIAQLLYGFLLLVAELALYVGERARDNGAHGDLGVEAGFGEGVQSLSRGDEETGDLAACGGMRRSRRRGTNPVQVSSRLTSVGKYSSSALKSSVVSLRRDEAPSPRRGSPFEVGRHPRGVREAVVGAFVDLARSLDVELRVAVVADVGAAADTVFQCGADPDVDLEHVFVVARVRALSYLDESHRRRSEVYSRFLSRRTLLSDEPSPPAAAASPDWRGTDGEGDAPEHVGDRDELALDVAQPARGDLELAGQRDRGDGRREDGAALGAHVGGVRVGAVHEAVLQESRGAVGDQRVALHLAETDAAAVLAALDGLLGDGVDGAGGPDLADE</sequence>
<evidence type="ECO:0000313" key="3">
    <source>
        <dbReference type="Proteomes" id="UP001497744"/>
    </source>
</evidence>
<proteinExistence type="predicted"/>
<gene>
    <name evidence="2" type="ORF">BcabD6B2_40930</name>
</gene>
<reference evidence="2 3" key="1">
    <citation type="submission" date="2021-06" db="EMBL/GenBank/DDBJ databases">
        <title>Genome sequence of Babesia caballi.</title>
        <authorList>
            <person name="Yamagishi J."/>
            <person name="Kidaka T."/>
            <person name="Ochi A."/>
        </authorList>
    </citation>
    <scope>NUCLEOTIDE SEQUENCE [LARGE SCALE GENOMIC DNA]</scope>
    <source>
        <strain evidence="2">USDA-D6B2</strain>
    </source>
</reference>
<dbReference type="Proteomes" id="UP001497744">
    <property type="component" value="Unassembled WGS sequence"/>
</dbReference>
<feature type="compositionally biased region" description="Basic and acidic residues" evidence="1">
    <location>
        <begin position="519"/>
        <end position="535"/>
    </location>
</feature>
<evidence type="ECO:0000256" key="1">
    <source>
        <dbReference type="SAM" id="MobiDB-lite"/>
    </source>
</evidence>
<name>A0AAV4LXE8_BABCB</name>
<feature type="region of interest" description="Disordered" evidence="1">
    <location>
        <begin position="227"/>
        <end position="249"/>
    </location>
</feature>